<comment type="caution">
    <text evidence="2">The sequence shown here is derived from an EMBL/GenBank/DDBJ whole genome shotgun (WGS) entry which is preliminary data.</text>
</comment>
<evidence type="ECO:0000313" key="2">
    <source>
        <dbReference type="EMBL" id="RXR35009.1"/>
    </source>
</evidence>
<evidence type="ECO:0000313" key="1">
    <source>
        <dbReference type="EMBL" id="RXR24787.1"/>
    </source>
</evidence>
<evidence type="ECO:0000313" key="3">
    <source>
        <dbReference type="Proteomes" id="UP000289805"/>
    </source>
</evidence>
<organism evidence="2 3">
    <name type="scientific">Oerskovia turbata</name>
    <dbReference type="NCBI Taxonomy" id="1713"/>
    <lineage>
        <taxon>Bacteria</taxon>
        <taxon>Bacillati</taxon>
        <taxon>Actinomycetota</taxon>
        <taxon>Actinomycetes</taxon>
        <taxon>Micrococcales</taxon>
        <taxon>Cellulomonadaceae</taxon>
        <taxon>Oerskovia</taxon>
    </lineage>
</organism>
<accession>A0A4Q1KZK9</accession>
<proteinExistence type="predicted"/>
<dbReference type="OrthoDB" id="3254844at2"/>
<dbReference type="EMBL" id="SDJQ01000009">
    <property type="protein sequence ID" value="RXR35009.1"/>
    <property type="molecule type" value="Genomic_DNA"/>
</dbReference>
<dbReference type="RefSeq" id="WP_129429577.1">
    <property type="nucleotide sequence ID" value="NZ_JOFV01000007.1"/>
</dbReference>
<protein>
    <recommendedName>
        <fullName evidence="5">AbiEi antitoxin C-terminal domain-containing protein</fullName>
    </recommendedName>
</protein>
<keyword evidence="4" id="KW-1185">Reference proteome</keyword>
<evidence type="ECO:0000313" key="4">
    <source>
        <dbReference type="Proteomes" id="UP000290517"/>
    </source>
</evidence>
<sequence>MTTPPPVESPAAPPVRARTPADLAMDVHVEDAPLLVRPEHVGGRVAWTDLVRCGALVRVRGDVAVRPTTMLTPVLRALSLAPLVPPRTVVGGVSAAWVHCGVPVDAVVEVVHPLGVHRPPPRHGRVARQSALLRPETVELGTVLVTTVERTAVDVACLTDPGLAVPVLRALVEQAGLDVGAALRVLDLRHRRTGRPRARALLTDLSVASAAQGAGSSAGARAASRLP</sequence>
<gene>
    <name evidence="1" type="ORF">EQW73_13180</name>
    <name evidence="2" type="ORF">EQW78_07400</name>
</gene>
<dbReference type="EMBL" id="SDJR01000008">
    <property type="protein sequence ID" value="RXR24787.1"/>
    <property type="molecule type" value="Genomic_DNA"/>
</dbReference>
<dbReference type="STRING" id="1713.GCA_000718325_01886"/>
<dbReference type="Proteomes" id="UP000289805">
    <property type="component" value="Unassembled WGS sequence"/>
</dbReference>
<name>A0A4Q1KZK9_9CELL</name>
<evidence type="ECO:0008006" key="5">
    <source>
        <dbReference type="Google" id="ProtNLM"/>
    </source>
</evidence>
<dbReference type="AlphaFoldDB" id="A0A4Q1KZK9"/>
<reference evidence="3 4" key="1">
    <citation type="submission" date="2019-01" db="EMBL/GenBank/DDBJ databases">
        <title>Oerskovia turbata Genome sequencing and assembly.</title>
        <authorList>
            <person name="Dou T."/>
        </authorList>
    </citation>
    <scope>NUCLEOTIDE SEQUENCE [LARGE SCALE GENOMIC DNA]</scope>
    <source>
        <strain evidence="2 3">JCM12123</strain>
        <strain evidence="1 4">JCM3160</strain>
    </source>
</reference>
<dbReference type="Proteomes" id="UP000290517">
    <property type="component" value="Unassembled WGS sequence"/>
</dbReference>